<keyword evidence="4" id="KW-1185">Reference proteome</keyword>
<proteinExistence type="predicted"/>
<evidence type="ECO:0000313" key="4">
    <source>
        <dbReference type="Proteomes" id="UP000323426"/>
    </source>
</evidence>
<gene>
    <name evidence="3" type="ORF">F0145_23755</name>
</gene>
<feature type="signal peptide" evidence="2">
    <location>
        <begin position="1"/>
        <end position="22"/>
    </location>
</feature>
<feature type="chain" id="PRO_5024465854" description="DUF3300 domain-containing protein" evidence="2">
    <location>
        <begin position="23"/>
        <end position="234"/>
    </location>
</feature>
<feature type="region of interest" description="Disordered" evidence="1">
    <location>
        <begin position="159"/>
        <end position="234"/>
    </location>
</feature>
<comment type="caution">
    <text evidence="3">The sequence shown here is derived from an EMBL/GenBank/DDBJ whole genome shotgun (WGS) entry which is preliminary data.</text>
</comment>
<dbReference type="AlphaFoldDB" id="A0A5M6CX43"/>
<name>A0A5M6CX43_9BACT</name>
<protein>
    <recommendedName>
        <fullName evidence="5">DUF3300 domain-containing protein</fullName>
    </recommendedName>
</protein>
<keyword evidence="2" id="KW-0732">Signal</keyword>
<dbReference type="EMBL" id="VWSF01000030">
    <property type="protein sequence ID" value="KAA5539804.1"/>
    <property type="molecule type" value="Genomic_DNA"/>
</dbReference>
<reference evidence="3 4" key="1">
    <citation type="submission" date="2019-09" db="EMBL/GenBank/DDBJ databases">
        <title>Genome sequence and assembly of Adhaeribacter sp.</title>
        <authorList>
            <person name="Chhetri G."/>
        </authorList>
    </citation>
    <scope>NUCLEOTIDE SEQUENCE [LARGE SCALE GENOMIC DNA]</scope>
    <source>
        <strain evidence="3 4">DK36</strain>
    </source>
</reference>
<sequence>MKRLIIAAGLLFGVALAQTVTAQVAVINIGSQPVWGPVGYDYVEYYYLPDIDMYYHVPTQQYVYLVNRRWVFARVLPPHLRGYDIYRDYKVVINEPRPYLYHDRYRKYYGHYRGSMGQAIIRDSRDSRYFVNPGHPAYNRPNYAYRNQNHYRDQYDNRYERYESNNRRPNDRNNQREDRRNDYRTENNNRFRSDNDNRYRKDNDARFRDNNESRFRNNQNDRDRFNSRSYRARD</sequence>
<evidence type="ECO:0000313" key="3">
    <source>
        <dbReference type="EMBL" id="KAA5539804.1"/>
    </source>
</evidence>
<accession>A0A5M6CX43</accession>
<evidence type="ECO:0000256" key="1">
    <source>
        <dbReference type="SAM" id="MobiDB-lite"/>
    </source>
</evidence>
<organism evidence="3 4">
    <name type="scientific">Adhaeribacter rhizoryzae</name>
    <dbReference type="NCBI Taxonomy" id="2607907"/>
    <lineage>
        <taxon>Bacteria</taxon>
        <taxon>Pseudomonadati</taxon>
        <taxon>Bacteroidota</taxon>
        <taxon>Cytophagia</taxon>
        <taxon>Cytophagales</taxon>
        <taxon>Hymenobacteraceae</taxon>
        <taxon>Adhaeribacter</taxon>
    </lineage>
</organism>
<evidence type="ECO:0000256" key="2">
    <source>
        <dbReference type="SAM" id="SignalP"/>
    </source>
</evidence>
<dbReference type="Proteomes" id="UP000323426">
    <property type="component" value="Unassembled WGS sequence"/>
</dbReference>
<evidence type="ECO:0008006" key="5">
    <source>
        <dbReference type="Google" id="ProtNLM"/>
    </source>
</evidence>
<dbReference type="RefSeq" id="WP_150092740.1">
    <property type="nucleotide sequence ID" value="NZ_VWSF01000030.1"/>
</dbReference>